<dbReference type="SUPFAM" id="SSF53383">
    <property type="entry name" value="PLP-dependent transferases"/>
    <property type="match status" value="1"/>
</dbReference>
<feature type="modified residue" description="N6-(pyridoxal phosphate)lysine" evidence="6">
    <location>
        <position position="316"/>
    </location>
</feature>
<reference evidence="8" key="1">
    <citation type="submission" date="2023-05" db="EMBL/GenBank/DDBJ databases">
        <title>Metabolic capabilities are highly conserved among human nasal-associated Corynebacterium species in pangenomic analyses.</title>
        <authorList>
            <person name="Tran T.H."/>
            <person name="Roberts A.Q."/>
            <person name="Escapa I.F."/>
            <person name="Gao W."/>
            <person name="Conlan S."/>
            <person name="Kong H."/>
            <person name="Segre J.A."/>
            <person name="Kelly M.S."/>
            <person name="Lemon K.P."/>
        </authorList>
    </citation>
    <scope>NUCLEOTIDE SEQUENCE</scope>
    <source>
        <strain evidence="8">KPL2654</strain>
    </source>
</reference>
<dbReference type="GO" id="GO:0005737">
    <property type="term" value="C:cytoplasm"/>
    <property type="evidence" value="ECO:0007669"/>
    <property type="project" value="TreeGrafter"/>
</dbReference>
<name>A0AAP4FBL0_9CORY</name>
<comment type="cofactor">
    <cofactor evidence="1 6 7">
        <name>pyridoxal 5'-phosphate</name>
        <dbReference type="ChEBI" id="CHEBI:597326"/>
    </cofactor>
</comment>
<dbReference type="InterPro" id="IPR015424">
    <property type="entry name" value="PyrdxlP-dep_Trfase"/>
</dbReference>
<dbReference type="RefSeq" id="WP_018121158.1">
    <property type="nucleotide sequence ID" value="NZ_CABIYR010000006.1"/>
</dbReference>
<keyword evidence="5 7" id="KW-0456">Lyase</keyword>
<gene>
    <name evidence="8" type="ORF">QPX54_10845</name>
</gene>
<dbReference type="GeneID" id="64188040"/>
<protein>
    <submittedName>
        <fullName evidence="8">Aminotransferase class V-fold PLP-dependent enzyme</fullName>
    </submittedName>
</protein>
<accession>A0AAP4FBL0</accession>
<dbReference type="Proteomes" id="UP001226160">
    <property type="component" value="Unassembled WGS sequence"/>
</dbReference>
<dbReference type="PANTHER" id="PTHR45677">
    <property type="entry name" value="GLUTAMATE DECARBOXYLASE-RELATED"/>
    <property type="match status" value="1"/>
</dbReference>
<dbReference type="GO" id="GO:0008483">
    <property type="term" value="F:transaminase activity"/>
    <property type="evidence" value="ECO:0007669"/>
    <property type="project" value="UniProtKB-KW"/>
</dbReference>
<dbReference type="EMBL" id="JASNVP010000013">
    <property type="protein sequence ID" value="MDK4326996.1"/>
    <property type="molecule type" value="Genomic_DNA"/>
</dbReference>
<comment type="similarity">
    <text evidence="2 7">Belongs to the group II decarboxylase family.</text>
</comment>
<dbReference type="Pfam" id="PF00282">
    <property type="entry name" value="Pyridoxal_deC"/>
    <property type="match status" value="1"/>
</dbReference>
<keyword evidence="8" id="KW-0808">Transferase</keyword>
<dbReference type="InterPro" id="IPR015421">
    <property type="entry name" value="PyrdxlP-dep_Trfase_major"/>
</dbReference>
<comment type="caution">
    <text evidence="8">The sequence shown here is derived from an EMBL/GenBank/DDBJ whole genome shotgun (WGS) entry which is preliminary data.</text>
</comment>
<dbReference type="GO" id="GO:0030170">
    <property type="term" value="F:pyridoxal phosphate binding"/>
    <property type="evidence" value="ECO:0007669"/>
    <property type="project" value="InterPro"/>
</dbReference>
<dbReference type="Gene3D" id="3.40.640.10">
    <property type="entry name" value="Type I PLP-dependent aspartate aminotransferase-like (Major domain)"/>
    <property type="match status" value="1"/>
</dbReference>
<dbReference type="GO" id="GO:0004058">
    <property type="term" value="F:aromatic-L-amino-acid decarboxylase activity"/>
    <property type="evidence" value="ECO:0007669"/>
    <property type="project" value="UniProtKB-ARBA"/>
</dbReference>
<evidence type="ECO:0000256" key="1">
    <source>
        <dbReference type="ARBA" id="ARBA00001933"/>
    </source>
</evidence>
<dbReference type="AlphaFoldDB" id="A0AAP4FBL0"/>
<dbReference type="InterPro" id="IPR002129">
    <property type="entry name" value="PyrdxlP-dep_de-COase"/>
</dbReference>
<evidence type="ECO:0000313" key="8">
    <source>
        <dbReference type="EMBL" id="MDK4326996.1"/>
    </source>
</evidence>
<keyword evidence="4 6" id="KW-0663">Pyridoxal phosphate</keyword>
<evidence type="ECO:0000313" key="9">
    <source>
        <dbReference type="Proteomes" id="UP001226160"/>
    </source>
</evidence>
<evidence type="ECO:0000256" key="7">
    <source>
        <dbReference type="RuleBase" id="RU000382"/>
    </source>
</evidence>
<dbReference type="PANTHER" id="PTHR45677:SF8">
    <property type="entry name" value="CYSTEINE SULFINIC ACID DECARBOXYLASE"/>
    <property type="match status" value="1"/>
</dbReference>
<dbReference type="Gene3D" id="3.90.1150.10">
    <property type="entry name" value="Aspartate Aminotransferase, domain 1"/>
    <property type="match status" value="1"/>
</dbReference>
<evidence type="ECO:0000256" key="6">
    <source>
        <dbReference type="PIRSR" id="PIRSR602129-50"/>
    </source>
</evidence>
<evidence type="ECO:0000256" key="3">
    <source>
        <dbReference type="ARBA" id="ARBA00022793"/>
    </source>
</evidence>
<keyword evidence="3" id="KW-0210">Decarboxylase</keyword>
<keyword evidence="8" id="KW-0032">Aminotransferase</keyword>
<proteinExistence type="inferred from homology"/>
<dbReference type="GO" id="GO:0019752">
    <property type="term" value="P:carboxylic acid metabolic process"/>
    <property type="evidence" value="ECO:0007669"/>
    <property type="project" value="InterPro"/>
</dbReference>
<evidence type="ECO:0000256" key="2">
    <source>
        <dbReference type="ARBA" id="ARBA00009533"/>
    </source>
</evidence>
<evidence type="ECO:0000256" key="5">
    <source>
        <dbReference type="ARBA" id="ARBA00023239"/>
    </source>
</evidence>
<sequence length="512" mass="55767">MDSYSRKFAPQAQPGLQFLGDGYSHQHALSSAGQTLNQALAPTFSPSPETFCPNKDLGVDELSAAFNAVEIDTPLGSLDEALKELNDLWVSHAIRYDSPRYLAHLNCPITAAGFAGATISAGLNTAVESWDQGRGAAIIEDQIIKWFAASAGMSTNNATGTFTSGGTQSNLQALYTSREKALNSGSSLDSLRVLCSEEAHYSIARSAHILGLPKEAVITIDCDSDGALKISSLRRTINSLIETDGKHTIACLALTAGTTDLGAIDPIAQATQIAQQHGIYVHVDCAYGGALLLSDKNQKLLSGLHQANSFSLDFHKTFFQPVACSALIYRDLTELEHVTWHSDYLNPETDTRLNLANRSLQTTRRFDALKLWLSLRADGPKALGQAFDRCCEIATDAAELIHEFPELELLTTPTLSTVLFRFLPSLPGSPSSHTCMRETEVINKINDAIRRQLFNANELVIASTRRNGKTYLKFTILNPRLTKDDIRYALEKICAAGTDECAKLQSKEEIDD</sequence>
<evidence type="ECO:0000256" key="4">
    <source>
        <dbReference type="ARBA" id="ARBA00022898"/>
    </source>
</evidence>
<organism evidence="8 9">
    <name type="scientific">Corynebacterium propinquum</name>
    <dbReference type="NCBI Taxonomy" id="43769"/>
    <lineage>
        <taxon>Bacteria</taxon>
        <taxon>Bacillati</taxon>
        <taxon>Actinomycetota</taxon>
        <taxon>Actinomycetes</taxon>
        <taxon>Mycobacteriales</taxon>
        <taxon>Corynebacteriaceae</taxon>
        <taxon>Corynebacterium</taxon>
    </lineage>
</organism>
<dbReference type="InterPro" id="IPR015422">
    <property type="entry name" value="PyrdxlP-dep_Trfase_small"/>
</dbReference>